<name>A0A1I6NU87_9FLAO</name>
<dbReference type="InterPro" id="IPR011250">
    <property type="entry name" value="OMP/PagP_B-barrel"/>
</dbReference>
<feature type="signal peptide" evidence="1">
    <location>
        <begin position="1"/>
        <end position="20"/>
    </location>
</feature>
<sequence>MKKIFLAIAIMFATANFLTAQEISNNALGLRLGDNDGFGGEISYQKKLSDINRLEVDLGYRDHKHYNAFKLSGIYQWVWNIDSGFNWYAGFGAGVGSWSIDNGFDANYNDDGIFLNADGNIGIEYNFNAPFLISLDFRPEIGLIGDYGKDTDLDLALSVRYQF</sequence>
<dbReference type="STRING" id="593133.SAMN04488006_0567"/>
<reference evidence="3" key="1">
    <citation type="submission" date="2016-10" db="EMBL/GenBank/DDBJ databases">
        <authorList>
            <person name="Varghese N."/>
            <person name="Submissions S."/>
        </authorList>
    </citation>
    <scope>NUCLEOTIDE SEQUENCE [LARGE SCALE GENOMIC DNA]</scope>
    <source>
        <strain evidence="3">DSM 24450</strain>
    </source>
</reference>
<protein>
    <recommendedName>
        <fullName evidence="4">Outer membrane protein beta-barrel domain-containing protein</fullName>
    </recommendedName>
</protein>
<gene>
    <name evidence="2" type="ORF">SAMN04488006_0567</name>
</gene>
<dbReference type="RefSeq" id="WP_090222380.1">
    <property type="nucleotide sequence ID" value="NZ_FOZP01000001.1"/>
</dbReference>
<dbReference type="OrthoDB" id="978645at2"/>
<proteinExistence type="predicted"/>
<feature type="chain" id="PRO_5011625038" description="Outer membrane protein beta-barrel domain-containing protein" evidence="1">
    <location>
        <begin position="21"/>
        <end position="163"/>
    </location>
</feature>
<dbReference type="Gene3D" id="2.40.160.20">
    <property type="match status" value="1"/>
</dbReference>
<evidence type="ECO:0000256" key="1">
    <source>
        <dbReference type="SAM" id="SignalP"/>
    </source>
</evidence>
<dbReference type="SUPFAM" id="SSF56925">
    <property type="entry name" value="OMPA-like"/>
    <property type="match status" value="1"/>
</dbReference>
<evidence type="ECO:0008006" key="4">
    <source>
        <dbReference type="Google" id="ProtNLM"/>
    </source>
</evidence>
<accession>A0A1I6NU87</accession>
<keyword evidence="1" id="KW-0732">Signal</keyword>
<dbReference type="Proteomes" id="UP000199312">
    <property type="component" value="Unassembled WGS sequence"/>
</dbReference>
<keyword evidence="3" id="KW-1185">Reference proteome</keyword>
<dbReference type="AlphaFoldDB" id="A0A1I6NU87"/>
<organism evidence="2 3">
    <name type="scientific">Lutibacter maritimus</name>
    <dbReference type="NCBI Taxonomy" id="593133"/>
    <lineage>
        <taxon>Bacteria</taxon>
        <taxon>Pseudomonadati</taxon>
        <taxon>Bacteroidota</taxon>
        <taxon>Flavobacteriia</taxon>
        <taxon>Flavobacteriales</taxon>
        <taxon>Flavobacteriaceae</taxon>
        <taxon>Lutibacter</taxon>
    </lineage>
</organism>
<evidence type="ECO:0000313" key="2">
    <source>
        <dbReference type="EMBL" id="SFS31418.1"/>
    </source>
</evidence>
<dbReference type="EMBL" id="FOZP01000001">
    <property type="protein sequence ID" value="SFS31418.1"/>
    <property type="molecule type" value="Genomic_DNA"/>
</dbReference>
<evidence type="ECO:0000313" key="3">
    <source>
        <dbReference type="Proteomes" id="UP000199312"/>
    </source>
</evidence>